<organism evidence="4 5">
    <name type="scientific">Rhododendron griersonianum</name>
    <dbReference type="NCBI Taxonomy" id="479676"/>
    <lineage>
        <taxon>Eukaryota</taxon>
        <taxon>Viridiplantae</taxon>
        <taxon>Streptophyta</taxon>
        <taxon>Embryophyta</taxon>
        <taxon>Tracheophyta</taxon>
        <taxon>Spermatophyta</taxon>
        <taxon>Magnoliopsida</taxon>
        <taxon>eudicotyledons</taxon>
        <taxon>Gunneridae</taxon>
        <taxon>Pentapetalae</taxon>
        <taxon>asterids</taxon>
        <taxon>Ericales</taxon>
        <taxon>Ericaceae</taxon>
        <taxon>Ericoideae</taxon>
        <taxon>Rhodoreae</taxon>
        <taxon>Rhododendron</taxon>
    </lineage>
</organism>
<dbReference type="Gene3D" id="1.10.510.10">
    <property type="entry name" value="Transferase(Phosphotransferase) domain 1"/>
    <property type="match status" value="1"/>
</dbReference>
<dbReference type="Gene3D" id="3.30.200.20">
    <property type="entry name" value="Phosphorylase Kinase, domain 1"/>
    <property type="match status" value="1"/>
</dbReference>
<dbReference type="SUPFAM" id="SSF56112">
    <property type="entry name" value="Protein kinase-like (PK-like)"/>
    <property type="match status" value="1"/>
</dbReference>
<feature type="domain" description="Protein kinase" evidence="3">
    <location>
        <begin position="304"/>
        <end position="562"/>
    </location>
</feature>
<dbReference type="AlphaFoldDB" id="A0AAV6I3F2"/>
<dbReference type="FunFam" id="3.30.200.20:FF:000608">
    <property type="entry name" value="Serine/threonine kinase protein"/>
    <property type="match status" value="1"/>
</dbReference>
<keyword evidence="5" id="KW-1185">Reference proteome</keyword>
<accession>A0AAV6I3F2</accession>
<dbReference type="Proteomes" id="UP000823749">
    <property type="component" value="Chromosome 12"/>
</dbReference>
<reference evidence="4" key="1">
    <citation type="submission" date="2020-08" db="EMBL/GenBank/DDBJ databases">
        <title>Plant Genome Project.</title>
        <authorList>
            <person name="Zhang R.-G."/>
        </authorList>
    </citation>
    <scope>NUCLEOTIDE SEQUENCE</scope>
    <source>
        <strain evidence="4">WSP0</strain>
        <tissue evidence="4">Leaf</tissue>
    </source>
</reference>
<proteinExistence type="predicted"/>
<keyword evidence="2" id="KW-1133">Transmembrane helix</keyword>
<sequence length="580" mass="64145">MLERSRAERMERSATSEVERSDGIWPIADNPVKVDWAEGPEVPTCILDIQNPSSGNGSNCTQGNWGGFLNENRCGFAFNSYLHGLGYRANQTGDIFLNSTEQIGCLDSMQTRYESIVNCGIQKLSKGGGGCSDYSVSDVDRKLGTRLRTLDENCKVLGSKNQSDTSCSDCLSSWEEMGIWKNSSRDPVVVEADICRFSVLVSMTSRRIGDDKWVQAVYQCLGDQSLPIDDHEGESKKKDKELGILIGGILGIIVMLVVVSWILYRRSSKQKLLKGKTESKFSPSGESSCHKIPIKEIYSATNDLSHLNFIGQGMAGKVYKGILSNGQHVAVKHIISDGEMETFVREVTSLSHIRHPNLVSLLGHCEGRNECFLVYELCENGTLSEWLFGMLMGVLDFSIVSSFSVPPGFIWDNGEQQPTNILIGANFQGKLSDFGLSKVMGMGQSFVSSEVRGTFGYVDPEYRNNHHVNSSVDVYSFGIVLLQILSGQRVINMDTNEPMTISKMANFLTRGGNITEFADPKLKGDFPDEAFERVMKLALSCTGLKQQRPSMEQVVARLEKALDISVVLNPVIPHFRQNDS</sequence>
<dbReference type="InterPro" id="IPR001245">
    <property type="entry name" value="Ser-Thr/Tyr_kinase_cat_dom"/>
</dbReference>
<protein>
    <recommendedName>
        <fullName evidence="3">Protein kinase domain-containing protein</fullName>
    </recommendedName>
</protein>
<dbReference type="InterPro" id="IPR051564">
    <property type="entry name" value="LRR_receptor-like_kinase"/>
</dbReference>
<evidence type="ECO:0000313" key="5">
    <source>
        <dbReference type="Proteomes" id="UP000823749"/>
    </source>
</evidence>
<evidence type="ECO:0000259" key="3">
    <source>
        <dbReference type="PROSITE" id="PS50011"/>
    </source>
</evidence>
<evidence type="ECO:0000313" key="4">
    <source>
        <dbReference type="EMBL" id="KAG5522245.1"/>
    </source>
</evidence>
<dbReference type="GO" id="GO:0005524">
    <property type="term" value="F:ATP binding"/>
    <property type="evidence" value="ECO:0007669"/>
    <property type="project" value="InterPro"/>
</dbReference>
<dbReference type="PANTHER" id="PTHR48055:SF9">
    <property type="entry name" value="PROTEIN KINASE DOMAIN-CONTAINING PROTEIN"/>
    <property type="match status" value="1"/>
</dbReference>
<dbReference type="InterPro" id="IPR011009">
    <property type="entry name" value="Kinase-like_dom_sf"/>
</dbReference>
<name>A0AAV6I3F2_9ERIC</name>
<evidence type="ECO:0000256" key="2">
    <source>
        <dbReference type="SAM" id="Phobius"/>
    </source>
</evidence>
<dbReference type="Pfam" id="PF00069">
    <property type="entry name" value="Pkinase"/>
    <property type="match status" value="1"/>
</dbReference>
<keyword evidence="2" id="KW-0472">Membrane</keyword>
<dbReference type="InterPro" id="IPR043891">
    <property type="entry name" value="SPARK"/>
</dbReference>
<dbReference type="Pfam" id="PF19160">
    <property type="entry name" value="SPARK"/>
    <property type="match status" value="1"/>
</dbReference>
<dbReference type="GO" id="GO:0004672">
    <property type="term" value="F:protein kinase activity"/>
    <property type="evidence" value="ECO:0007669"/>
    <property type="project" value="InterPro"/>
</dbReference>
<evidence type="ECO:0000256" key="1">
    <source>
        <dbReference type="SAM" id="MobiDB-lite"/>
    </source>
</evidence>
<dbReference type="Pfam" id="PF07714">
    <property type="entry name" value="PK_Tyr_Ser-Thr"/>
    <property type="match status" value="1"/>
</dbReference>
<dbReference type="PANTHER" id="PTHR48055">
    <property type="entry name" value="LEUCINE-RICH REPEAT RECEPTOR PROTEIN KINASE EMS1"/>
    <property type="match status" value="1"/>
</dbReference>
<comment type="caution">
    <text evidence="4">The sequence shown here is derived from an EMBL/GenBank/DDBJ whole genome shotgun (WGS) entry which is preliminary data.</text>
</comment>
<dbReference type="PROSITE" id="PS50011">
    <property type="entry name" value="PROTEIN_KINASE_DOM"/>
    <property type="match status" value="1"/>
</dbReference>
<gene>
    <name evidence="4" type="ORF">RHGRI_034433</name>
</gene>
<feature type="transmembrane region" description="Helical" evidence="2">
    <location>
        <begin position="242"/>
        <end position="264"/>
    </location>
</feature>
<dbReference type="GO" id="GO:0016020">
    <property type="term" value="C:membrane"/>
    <property type="evidence" value="ECO:0007669"/>
    <property type="project" value="TreeGrafter"/>
</dbReference>
<keyword evidence="2" id="KW-0812">Transmembrane</keyword>
<dbReference type="EMBL" id="JACTNZ010000012">
    <property type="protein sequence ID" value="KAG5522245.1"/>
    <property type="molecule type" value="Genomic_DNA"/>
</dbReference>
<feature type="region of interest" description="Disordered" evidence="1">
    <location>
        <begin position="1"/>
        <end position="21"/>
    </location>
</feature>
<dbReference type="InterPro" id="IPR000719">
    <property type="entry name" value="Prot_kinase_dom"/>
</dbReference>